<accession>F4SAA4</accession>
<dbReference type="AlphaFoldDB" id="F4SAA4"/>
<dbReference type="RefSeq" id="XP_007418317.1">
    <property type="nucleotide sequence ID" value="XM_007418255.1"/>
</dbReference>
<dbReference type="GeneID" id="18925021"/>
<organism evidence="3">
    <name type="scientific">Melampsora larici-populina (strain 98AG31 / pathotype 3-4-7)</name>
    <name type="common">Poplar leaf rust fungus</name>
    <dbReference type="NCBI Taxonomy" id="747676"/>
    <lineage>
        <taxon>Eukaryota</taxon>
        <taxon>Fungi</taxon>
        <taxon>Dikarya</taxon>
        <taxon>Basidiomycota</taxon>
        <taxon>Pucciniomycotina</taxon>
        <taxon>Pucciniomycetes</taxon>
        <taxon>Pucciniales</taxon>
        <taxon>Melampsoraceae</taxon>
        <taxon>Melampsora</taxon>
    </lineage>
</organism>
<dbReference type="HOGENOM" id="CLU_091423_0_0_1"/>
<dbReference type="EMBL" id="GL883176">
    <property type="protein sequence ID" value="EGF98417.1"/>
    <property type="molecule type" value="Genomic_DNA"/>
</dbReference>
<feature type="compositionally biased region" description="Basic and acidic residues" evidence="1">
    <location>
        <begin position="117"/>
        <end position="133"/>
    </location>
</feature>
<reference evidence="3" key="1">
    <citation type="journal article" date="2011" name="Proc. Natl. Acad. Sci. U.S.A.">
        <title>Obligate biotrophy features unraveled by the genomic analysis of rust fungi.</title>
        <authorList>
            <person name="Duplessis S."/>
            <person name="Cuomo C.A."/>
            <person name="Lin Y.-C."/>
            <person name="Aerts A."/>
            <person name="Tisserant E."/>
            <person name="Veneault-Fourrey C."/>
            <person name="Joly D.L."/>
            <person name="Hacquard S."/>
            <person name="Amselem J."/>
            <person name="Cantarel B.L."/>
            <person name="Chiu R."/>
            <person name="Coutinho P.M."/>
            <person name="Feau N."/>
            <person name="Field M."/>
            <person name="Frey P."/>
            <person name="Gelhaye E."/>
            <person name="Goldberg J."/>
            <person name="Grabherr M.G."/>
            <person name="Kodira C.D."/>
            <person name="Kohler A."/>
            <person name="Kuees U."/>
            <person name="Lindquist E.A."/>
            <person name="Lucas S.M."/>
            <person name="Mago R."/>
            <person name="Mauceli E."/>
            <person name="Morin E."/>
            <person name="Murat C."/>
            <person name="Pangilinan J.L."/>
            <person name="Park R."/>
            <person name="Pearson M."/>
            <person name="Quesneville H."/>
            <person name="Rouhier N."/>
            <person name="Sakthikumar S."/>
            <person name="Salamov A.A."/>
            <person name="Schmutz J."/>
            <person name="Selles B."/>
            <person name="Shapiro H."/>
            <person name="Tanguay P."/>
            <person name="Tuskan G.A."/>
            <person name="Henrissat B."/>
            <person name="Van de Peer Y."/>
            <person name="Rouze P."/>
            <person name="Ellis J.G."/>
            <person name="Dodds P.N."/>
            <person name="Schein J.E."/>
            <person name="Zhong S."/>
            <person name="Hamelin R.C."/>
            <person name="Grigoriev I.V."/>
            <person name="Szabo L.J."/>
            <person name="Martin F."/>
        </authorList>
    </citation>
    <scope>NUCLEOTIDE SEQUENCE [LARGE SCALE GENOMIC DNA]</scope>
    <source>
        <strain evidence="3">98AG31 / pathotype 3-4-7</strain>
    </source>
</reference>
<dbReference type="VEuPathDB" id="FungiDB:MELLADRAFT_113557"/>
<dbReference type="InParanoid" id="F4SAA4"/>
<evidence type="ECO:0000313" key="2">
    <source>
        <dbReference type="EMBL" id="EGF98417.1"/>
    </source>
</evidence>
<dbReference type="Proteomes" id="UP000001072">
    <property type="component" value="Unassembled WGS sequence"/>
</dbReference>
<feature type="compositionally biased region" description="Basic and acidic residues" evidence="1">
    <location>
        <begin position="201"/>
        <end position="211"/>
    </location>
</feature>
<keyword evidence="3" id="KW-1185">Reference proteome</keyword>
<feature type="compositionally biased region" description="Polar residues" evidence="1">
    <location>
        <begin position="93"/>
        <end position="111"/>
    </location>
</feature>
<protein>
    <submittedName>
        <fullName evidence="2">Uncharacterized protein</fullName>
    </submittedName>
</protein>
<gene>
    <name evidence="2" type="ORF">MELLADRAFT_113557</name>
</gene>
<evidence type="ECO:0000313" key="3">
    <source>
        <dbReference type="Proteomes" id="UP000001072"/>
    </source>
</evidence>
<sequence>MKQIVIGSLTPRVAFSLSGKQRAVRNPTPGPSQHQAAALLEIRAVLDNKNVEKHAELMTAYLLRYNPEKPRVMAVETDRAPDVRVTGTEATAPVTQNPTVPTGKQTKSKPSSAAARKIPEGRPMSEDENDSRPTPRGSGFVENGIEFAEGQVPSHHMAELTVFWDNRIRKVKGYVPVSMFNQAWLEANRRLEGKKSKKKKKCDDSDSDDKTYEGLSYPDKLRLSYGDWVTCFNLMLEYFRDWFHFEKMAENEAPDLDNSSRRRESR</sequence>
<feature type="region of interest" description="Disordered" evidence="1">
    <location>
        <begin position="192"/>
        <end position="211"/>
    </location>
</feature>
<proteinExistence type="predicted"/>
<feature type="region of interest" description="Disordered" evidence="1">
    <location>
        <begin position="78"/>
        <end position="141"/>
    </location>
</feature>
<name>F4SAA4_MELLP</name>
<dbReference type="KEGG" id="mlr:MELLADRAFT_113557"/>
<evidence type="ECO:0000256" key="1">
    <source>
        <dbReference type="SAM" id="MobiDB-lite"/>
    </source>
</evidence>